<accession>A0ABR0NHG1</accession>
<proteinExistence type="predicted"/>
<sequence length="395" mass="43926">MLLRTFLHNIVKLRNGHVLDLEEVLIVRNVFQHCILNLSPNGWRQVDADNDADTGRVLLAQFAWPHGTTDDLGLLLLGRKEEPRNYFYSFCKLKPHLWSSKPSRDLESGVNPLIVTTGVYNTLVGNADTVRGVEESLKESISLSREIDKYTGVQSFMQNMRCGPFGTAVREGSVNSRKKLKTTPRTANIILSSAGEGSPARELRRKKGKDHVAIYSEVALIATVFAAIPSPPNSPSNPQPPLIPPTDDTFRVIVDYCPPGGFMKFTAFGGKRADKNVLEVTIKKMDEQQKVTMANMRKEYKEALENGPFNARGVNIDALSHLTGVPLDFNIHFSSGVAWKEFVEKWKNFSELYFIENPVETSVAPIARHEEDGNEGEGEGEDEGVVEPQDISTNS</sequence>
<dbReference type="Proteomes" id="UP001358586">
    <property type="component" value="Chromosome 10"/>
</dbReference>
<feature type="region of interest" description="Disordered" evidence="1">
    <location>
        <begin position="368"/>
        <end position="395"/>
    </location>
</feature>
<keyword evidence="3" id="KW-1185">Reference proteome</keyword>
<gene>
    <name evidence="2" type="ORF">PVK06_035320</name>
</gene>
<organism evidence="2 3">
    <name type="scientific">Gossypium arboreum</name>
    <name type="common">Tree cotton</name>
    <name type="synonym">Gossypium nanking</name>
    <dbReference type="NCBI Taxonomy" id="29729"/>
    <lineage>
        <taxon>Eukaryota</taxon>
        <taxon>Viridiplantae</taxon>
        <taxon>Streptophyta</taxon>
        <taxon>Embryophyta</taxon>
        <taxon>Tracheophyta</taxon>
        <taxon>Spermatophyta</taxon>
        <taxon>Magnoliopsida</taxon>
        <taxon>eudicotyledons</taxon>
        <taxon>Gunneridae</taxon>
        <taxon>Pentapetalae</taxon>
        <taxon>rosids</taxon>
        <taxon>malvids</taxon>
        <taxon>Malvales</taxon>
        <taxon>Malvaceae</taxon>
        <taxon>Malvoideae</taxon>
        <taxon>Gossypium</taxon>
    </lineage>
</organism>
<evidence type="ECO:0000313" key="3">
    <source>
        <dbReference type="Proteomes" id="UP001358586"/>
    </source>
</evidence>
<name>A0ABR0NHG1_GOSAR</name>
<feature type="compositionally biased region" description="Acidic residues" evidence="1">
    <location>
        <begin position="372"/>
        <end position="385"/>
    </location>
</feature>
<dbReference type="EMBL" id="JARKNE010000010">
    <property type="protein sequence ID" value="KAK5794117.1"/>
    <property type="molecule type" value="Genomic_DNA"/>
</dbReference>
<evidence type="ECO:0000313" key="2">
    <source>
        <dbReference type="EMBL" id="KAK5794117.1"/>
    </source>
</evidence>
<evidence type="ECO:0000256" key="1">
    <source>
        <dbReference type="SAM" id="MobiDB-lite"/>
    </source>
</evidence>
<reference evidence="2 3" key="1">
    <citation type="submission" date="2023-03" db="EMBL/GenBank/DDBJ databases">
        <title>WGS of Gossypium arboreum.</title>
        <authorList>
            <person name="Yu D."/>
        </authorList>
    </citation>
    <scope>NUCLEOTIDE SEQUENCE [LARGE SCALE GENOMIC DNA]</scope>
    <source>
        <tissue evidence="2">Leaf</tissue>
    </source>
</reference>
<protein>
    <submittedName>
        <fullName evidence="2">Uncharacterized protein</fullName>
    </submittedName>
</protein>
<comment type="caution">
    <text evidence="2">The sequence shown here is derived from an EMBL/GenBank/DDBJ whole genome shotgun (WGS) entry which is preliminary data.</text>
</comment>